<evidence type="ECO:0000313" key="1">
    <source>
        <dbReference type="EMBL" id="OMC51971.1"/>
    </source>
</evidence>
<dbReference type="EMBL" id="MBER01000010">
    <property type="protein sequence ID" value="OMC51971.1"/>
    <property type="molecule type" value="Genomic_DNA"/>
</dbReference>
<organism evidence="1 2">
    <name type="scientific">Mycolicibacterium fortuitum</name>
    <name type="common">Mycobacterium fortuitum</name>
    <dbReference type="NCBI Taxonomy" id="1766"/>
    <lineage>
        <taxon>Bacteria</taxon>
        <taxon>Bacillati</taxon>
        <taxon>Actinomycetota</taxon>
        <taxon>Actinomycetes</taxon>
        <taxon>Mycobacteriales</taxon>
        <taxon>Mycobacteriaceae</taxon>
        <taxon>Mycolicibacterium</taxon>
    </lineage>
</organism>
<dbReference type="RefSeq" id="WP_076202781.1">
    <property type="nucleotide sequence ID" value="NZ_MBER01000010.1"/>
</dbReference>
<dbReference type="Proteomes" id="UP000187001">
    <property type="component" value="Unassembled WGS sequence"/>
</dbReference>
<evidence type="ECO:0000313" key="2">
    <source>
        <dbReference type="Proteomes" id="UP000187001"/>
    </source>
</evidence>
<proteinExistence type="predicted"/>
<comment type="caution">
    <text evidence="1">The sequence shown here is derived from an EMBL/GenBank/DDBJ whole genome shotgun (WGS) entry which is preliminary data.</text>
</comment>
<name>A0ABD6QT87_MYCFO</name>
<sequence length="63" mass="6556">MGKQHGQVLVTEGTPGEIVKVAAYAEAQSMVAEGQWVDNLELGAGHPVGGEDGSQVLWSFASM</sequence>
<reference evidence="1 2" key="1">
    <citation type="submission" date="2016-07" db="EMBL/GenBank/DDBJ databases">
        <authorList>
            <person name="Sutton G."/>
            <person name="Brinkac L."/>
            <person name="Sanka R."/>
            <person name="Adams M."/>
            <person name="Lau E."/>
            <person name="Kumar A."/>
            <person name="Macaden R."/>
        </authorList>
    </citation>
    <scope>NUCLEOTIDE SEQUENCE [LARGE SCALE GENOMIC DNA]</scope>
    <source>
        <strain evidence="1 2">GA-0871</strain>
    </source>
</reference>
<protein>
    <submittedName>
        <fullName evidence="1">Uncharacterized protein</fullName>
    </submittedName>
</protein>
<dbReference type="AlphaFoldDB" id="A0ABD6QT87"/>
<gene>
    <name evidence="1" type="ORF">A5742_17730</name>
</gene>
<accession>A0ABD6QT87</accession>